<dbReference type="Proteomes" id="UP000230758">
    <property type="component" value="Unassembled WGS sequence"/>
</dbReference>
<sequence length="289" mass="33303">MRKGFYKEKSVAPNEEFSLYEEELRVGEISRQPEKLPGHESVFIMGIKDKLAIYKPRRLEKIIPGWEKIKPGTYYKRERAAYLVSQHLDLDLVPLTVIRDLEGEHGLGSIQLFIPNAKTLGEWSPYKKPDKYSSKSQSRIEMMATLALFDILIHETDRHSGNALFNERVRLKDDEQFECQEKLYATDNGLSFGDARLRNFSILTDIGKIGWLCGEEIPQNVAEKFNNFVNSEQSIQNLKKTLEKEDLLAENESVALFTRVNYMRILLSSKHFPIASEITQNLASYLPNI</sequence>
<evidence type="ECO:0000313" key="1">
    <source>
        <dbReference type="EMBL" id="PJA33192.1"/>
    </source>
</evidence>
<gene>
    <name evidence="1" type="ORF">CO185_00215</name>
</gene>
<dbReference type="EMBL" id="PFXF01000004">
    <property type="protein sequence ID" value="PJA33192.1"/>
    <property type="molecule type" value="Genomic_DNA"/>
</dbReference>
<reference evidence="2" key="1">
    <citation type="submission" date="2017-09" db="EMBL/GenBank/DDBJ databases">
        <title>Depth-based differentiation of microbial function through sediment-hosted aquifers and enrichment of novel symbionts in the deep terrestrial subsurface.</title>
        <authorList>
            <person name="Probst A.J."/>
            <person name="Ladd B."/>
            <person name="Jarett J.K."/>
            <person name="Geller-Mcgrath D.E."/>
            <person name="Sieber C.M.K."/>
            <person name="Emerson J.B."/>
            <person name="Anantharaman K."/>
            <person name="Thomas B.C."/>
            <person name="Malmstrom R."/>
            <person name="Stieglmeier M."/>
            <person name="Klingl A."/>
            <person name="Woyke T."/>
            <person name="Ryan C.M."/>
            <person name="Banfield J.F."/>
        </authorList>
    </citation>
    <scope>NUCLEOTIDE SEQUENCE [LARGE SCALE GENOMIC DNA]</scope>
</reference>
<organism evidence="1 2">
    <name type="scientific">Candidatus Zambryskibacteria bacterium CG_4_9_14_3_um_filter_42_15</name>
    <dbReference type="NCBI Taxonomy" id="1975112"/>
    <lineage>
        <taxon>Bacteria</taxon>
        <taxon>Candidatus Zambryskiibacteriota</taxon>
    </lineage>
</organism>
<evidence type="ECO:0000313" key="2">
    <source>
        <dbReference type="Proteomes" id="UP000230758"/>
    </source>
</evidence>
<proteinExistence type="predicted"/>
<evidence type="ECO:0008006" key="3">
    <source>
        <dbReference type="Google" id="ProtNLM"/>
    </source>
</evidence>
<accession>A0A2M7WT69</accession>
<name>A0A2M7WT69_9BACT</name>
<protein>
    <recommendedName>
        <fullName evidence="3">PI3K/PI4K catalytic domain-containing protein</fullName>
    </recommendedName>
</protein>
<dbReference type="AlphaFoldDB" id="A0A2M7WT69"/>
<comment type="caution">
    <text evidence="1">The sequence shown here is derived from an EMBL/GenBank/DDBJ whole genome shotgun (WGS) entry which is preliminary data.</text>
</comment>